<dbReference type="EMBL" id="JDSS02000027">
    <property type="protein sequence ID" value="KFB67599.1"/>
    <property type="molecule type" value="Genomic_DNA"/>
</dbReference>
<dbReference type="AlphaFoldDB" id="A0A084XYQ5"/>
<name>A0A084XYQ5_9PROT</name>
<sequence>MALAALKSDKTRAELRQQHDGKRQWMAPAVQVLGDTSSPARSDPGLTKRHAKIGPLTLER</sequence>
<dbReference type="Proteomes" id="UP000019812">
    <property type="component" value="Unassembled WGS sequence"/>
</dbReference>
<feature type="region of interest" description="Disordered" evidence="1">
    <location>
        <begin position="1"/>
        <end position="60"/>
    </location>
</feature>
<reference evidence="2 3" key="1">
    <citation type="submission" date="2014-07" db="EMBL/GenBank/DDBJ databases">
        <title>Expanding our view of genomic diversity in Candidatus Accumulibacter clades.</title>
        <authorList>
            <person name="Skennerton C.T."/>
            <person name="Barr J.J."/>
            <person name="Slater F.R."/>
            <person name="Bond P.L."/>
            <person name="Tyson G.W."/>
        </authorList>
    </citation>
    <scope>NUCLEOTIDE SEQUENCE [LARGE SCALE GENOMIC DNA]</scope>
    <source>
        <strain evidence="3">SK-01</strain>
    </source>
</reference>
<accession>A0A084XYQ5</accession>
<organism evidence="2 3">
    <name type="scientific">Candidatus Accumulibacter vicinus</name>
    <dbReference type="NCBI Taxonomy" id="2954382"/>
    <lineage>
        <taxon>Bacteria</taxon>
        <taxon>Pseudomonadati</taxon>
        <taxon>Pseudomonadota</taxon>
        <taxon>Betaproteobacteria</taxon>
        <taxon>Candidatus Accumulibacter</taxon>
    </lineage>
</organism>
<gene>
    <name evidence="2" type="ORF">CAPSK01_003042</name>
</gene>
<feature type="compositionally biased region" description="Basic and acidic residues" evidence="1">
    <location>
        <begin position="7"/>
        <end position="23"/>
    </location>
</feature>
<proteinExistence type="predicted"/>
<protein>
    <submittedName>
        <fullName evidence="2">Uncharacterized protein</fullName>
    </submittedName>
</protein>
<dbReference type="STRING" id="1457154.CAPSK01_003042"/>
<evidence type="ECO:0000256" key="1">
    <source>
        <dbReference type="SAM" id="MobiDB-lite"/>
    </source>
</evidence>
<evidence type="ECO:0000313" key="2">
    <source>
        <dbReference type="EMBL" id="KFB67599.1"/>
    </source>
</evidence>
<comment type="caution">
    <text evidence="2">The sequence shown here is derived from an EMBL/GenBank/DDBJ whole genome shotgun (WGS) entry which is preliminary data.</text>
</comment>
<evidence type="ECO:0000313" key="3">
    <source>
        <dbReference type="Proteomes" id="UP000019812"/>
    </source>
</evidence>